<keyword evidence="3" id="KW-1185">Reference proteome</keyword>
<feature type="transmembrane region" description="Helical" evidence="1">
    <location>
        <begin position="6"/>
        <end position="25"/>
    </location>
</feature>
<dbReference type="AlphaFoldDB" id="A0A9P6FXL7"/>
<dbReference type="OrthoDB" id="2390534at2759"/>
<evidence type="ECO:0000256" key="1">
    <source>
        <dbReference type="SAM" id="Phobius"/>
    </source>
</evidence>
<feature type="transmembrane region" description="Helical" evidence="1">
    <location>
        <begin position="169"/>
        <end position="189"/>
    </location>
</feature>
<feature type="transmembrane region" description="Helical" evidence="1">
    <location>
        <begin position="100"/>
        <end position="119"/>
    </location>
</feature>
<proteinExistence type="predicted"/>
<sequence length="265" mass="29607">MPLQPALLKTLNLITTVAAITTIVLNRDFIKETYYARSSFLSNADIGLLIPAVTWFLLGGFSLVQWCDFAHDVVVEAIDYNLFISNLAIVSWVLSWRYDWLVVGELLLVLNAVLITRLYSRMRIFTATSILDYAFVHVSFSLYSGLVWLDVFQNFFAAFTTKEGGPMSWAALGAAFAIFILLAIAIYHAEFSRDPDSWSCAAVSLMILSISLEQGSEVPAVQMTGLVSFGWLIGSLARRAIQNVSTWHERANDEYTPDERRGLLG</sequence>
<evidence type="ECO:0000313" key="2">
    <source>
        <dbReference type="EMBL" id="KAF9583483.1"/>
    </source>
</evidence>
<dbReference type="Proteomes" id="UP000780801">
    <property type="component" value="Unassembled WGS sequence"/>
</dbReference>
<accession>A0A9P6FXL7</accession>
<organism evidence="2 3">
    <name type="scientific">Lunasporangiospora selenospora</name>
    <dbReference type="NCBI Taxonomy" id="979761"/>
    <lineage>
        <taxon>Eukaryota</taxon>
        <taxon>Fungi</taxon>
        <taxon>Fungi incertae sedis</taxon>
        <taxon>Mucoromycota</taxon>
        <taxon>Mortierellomycotina</taxon>
        <taxon>Mortierellomycetes</taxon>
        <taxon>Mortierellales</taxon>
        <taxon>Mortierellaceae</taxon>
        <taxon>Lunasporangiospora</taxon>
    </lineage>
</organism>
<feature type="transmembrane region" description="Helical" evidence="1">
    <location>
        <begin position="131"/>
        <end position="149"/>
    </location>
</feature>
<dbReference type="EMBL" id="JAABOA010000685">
    <property type="protein sequence ID" value="KAF9583483.1"/>
    <property type="molecule type" value="Genomic_DNA"/>
</dbReference>
<reference evidence="2" key="1">
    <citation type="journal article" date="2020" name="Fungal Divers.">
        <title>Resolving the Mortierellaceae phylogeny through synthesis of multi-gene phylogenetics and phylogenomics.</title>
        <authorList>
            <person name="Vandepol N."/>
            <person name="Liber J."/>
            <person name="Desiro A."/>
            <person name="Na H."/>
            <person name="Kennedy M."/>
            <person name="Barry K."/>
            <person name="Grigoriev I.V."/>
            <person name="Miller A.N."/>
            <person name="O'Donnell K."/>
            <person name="Stajich J.E."/>
            <person name="Bonito G."/>
        </authorList>
    </citation>
    <scope>NUCLEOTIDE SEQUENCE</scope>
    <source>
        <strain evidence="2">KOD1015</strain>
    </source>
</reference>
<feature type="transmembrane region" description="Helical" evidence="1">
    <location>
        <begin position="46"/>
        <end position="66"/>
    </location>
</feature>
<keyword evidence="1" id="KW-1133">Transmembrane helix</keyword>
<keyword evidence="1" id="KW-0812">Transmembrane</keyword>
<comment type="caution">
    <text evidence="2">The sequence shown here is derived from an EMBL/GenBank/DDBJ whole genome shotgun (WGS) entry which is preliminary data.</text>
</comment>
<gene>
    <name evidence="2" type="ORF">BGW38_009359</name>
</gene>
<name>A0A9P6FXL7_9FUNG</name>
<protein>
    <submittedName>
        <fullName evidence="2">Uncharacterized protein</fullName>
    </submittedName>
</protein>
<keyword evidence="1" id="KW-0472">Membrane</keyword>
<evidence type="ECO:0000313" key="3">
    <source>
        <dbReference type="Proteomes" id="UP000780801"/>
    </source>
</evidence>